<dbReference type="InterPro" id="IPR036365">
    <property type="entry name" value="PGBD-like_sf"/>
</dbReference>
<name>A0ABU0SGA6_9ACTN</name>
<evidence type="ECO:0000313" key="5">
    <source>
        <dbReference type="Proteomes" id="UP001230328"/>
    </source>
</evidence>
<evidence type="ECO:0000313" key="3">
    <source>
        <dbReference type="EMBL" id="MDQ1022445.1"/>
    </source>
</evidence>
<dbReference type="Proteomes" id="UP001230328">
    <property type="component" value="Unassembled WGS sequence"/>
</dbReference>
<dbReference type="RefSeq" id="WP_307517297.1">
    <property type="nucleotide sequence ID" value="NZ_JAUSZI010000001.1"/>
</dbReference>
<dbReference type="InterPro" id="IPR036366">
    <property type="entry name" value="PGBDSf"/>
</dbReference>
<dbReference type="Gene3D" id="1.10.101.10">
    <property type="entry name" value="PGBD-like superfamily/PGBD"/>
    <property type="match status" value="1"/>
</dbReference>
<dbReference type="Pfam" id="PF01471">
    <property type="entry name" value="PG_binding_1"/>
    <property type="match status" value="1"/>
</dbReference>
<dbReference type="InterPro" id="IPR002477">
    <property type="entry name" value="Peptidoglycan-bd-like"/>
</dbReference>
<sequence length="156" mass="16825">MSIRSIRRVKGVMTIGALTASLLGGSAVFASPAAAAYAGHCNVNQVTSVGVTPGYSITRPAYMPEGSYSRTANCWMDYGSRGFGVEWLQFTLNSCYGFNLATDGEFGSNTRSALASAQQQERITADGIYGTQSREYLKFPRYREINGDRSGCESVN</sequence>
<evidence type="ECO:0000313" key="4">
    <source>
        <dbReference type="EMBL" id="MDQ1022590.1"/>
    </source>
</evidence>
<organism evidence="4 5">
    <name type="scientific">Streptomyces umbrinus</name>
    <dbReference type="NCBI Taxonomy" id="67370"/>
    <lineage>
        <taxon>Bacteria</taxon>
        <taxon>Bacillati</taxon>
        <taxon>Actinomycetota</taxon>
        <taxon>Actinomycetes</taxon>
        <taxon>Kitasatosporales</taxon>
        <taxon>Streptomycetaceae</taxon>
        <taxon>Streptomyces</taxon>
        <taxon>Streptomyces phaeochromogenes group</taxon>
    </lineage>
</organism>
<feature type="domain" description="Peptidoglycan binding-like" evidence="2">
    <location>
        <begin position="84"/>
        <end position="132"/>
    </location>
</feature>
<gene>
    <name evidence="3" type="ORF">QF035_000027</name>
    <name evidence="4" type="ORF">QF035_000172</name>
</gene>
<dbReference type="EMBL" id="JAUSZI010000002">
    <property type="protein sequence ID" value="MDQ1022590.1"/>
    <property type="molecule type" value="Genomic_DNA"/>
</dbReference>
<keyword evidence="1" id="KW-0732">Signal</keyword>
<feature type="signal peptide" evidence="1">
    <location>
        <begin position="1"/>
        <end position="35"/>
    </location>
</feature>
<keyword evidence="5" id="KW-1185">Reference proteome</keyword>
<comment type="caution">
    <text evidence="4">The sequence shown here is derived from an EMBL/GenBank/DDBJ whole genome shotgun (WGS) entry which is preliminary data.</text>
</comment>
<proteinExistence type="predicted"/>
<evidence type="ECO:0000256" key="1">
    <source>
        <dbReference type="SAM" id="SignalP"/>
    </source>
</evidence>
<protein>
    <submittedName>
        <fullName evidence="4">Peptidoglycan hydrolase-like protein with peptidoglycan-binding domain</fullName>
    </submittedName>
</protein>
<evidence type="ECO:0000259" key="2">
    <source>
        <dbReference type="Pfam" id="PF01471"/>
    </source>
</evidence>
<feature type="chain" id="PRO_5045032603" evidence="1">
    <location>
        <begin position="36"/>
        <end position="156"/>
    </location>
</feature>
<dbReference type="EMBL" id="JAUSZI010000001">
    <property type="protein sequence ID" value="MDQ1022445.1"/>
    <property type="molecule type" value="Genomic_DNA"/>
</dbReference>
<accession>A0ABU0SGA6</accession>
<dbReference type="SUPFAM" id="SSF47090">
    <property type="entry name" value="PGBD-like"/>
    <property type="match status" value="1"/>
</dbReference>
<reference evidence="4 5" key="1">
    <citation type="submission" date="2023-07" db="EMBL/GenBank/DDBJ databases">
        <title>Comparative genomics of wheat-associated soil bacteria to identify genetic determinants of phenazine resistance.</title>
        <authorList>
            <person name="Mouncey N."/>
        </authorList>
    </citation>
    <scope>NUCLEOTIDE SEQUENCE [LARGE SCALE GENOMIC DNA]</scope>
    <source>
        <strain evidence="4 5">V2I4</strain>
    </source>
</reference>